<evidence type="ECO:0000256" key="12">
    <source>
        <dbReference type="SAM" id="MobiDB-lite"/>
    </source>
</evidence>
<protein>
    <recommendedName>
        <fullName evidence="16">Trimeric intracellular cation channel type B</fullName>
    </recommendedName>
</protein>
<evidence type="ECO:0000256" key="9">
    <source>
        <dbReference type="ARBA" id="ARBA00023065"/>
    </source>
</evidence>
<gene>
    <name evidence="14" type="ORF">Agub_g16026</name>
</gene>
<feature type="transmembrane region" description="Helical" evidence="13">
    <location>
        <begin position="50"/>
        <end position="72"/>
    </location>
</feature>
<evidence type="ECO:0000256" key="7">
    <source>
        <dbReference type="ARBA" id="ARBA00022958"/>
    </source>
</evidence>
<keyword evidence="3" id="KW-0813">Transport</keyword>
<feature type="transmembrane region" description="Helical" evidence="13">
    <location>
        <begin position="20"/>
        <end position="43"/>
    </location>
</feature>
<feature type="transmembrane region" description="Helical" evidence="13">
    <location>
        <begin position="78"/>
        <end position="99"/>
    </location>
</feature>
<evidence type="ECO:0000256" key="2">
    <source>
        <dbReference type="ARBA" id="ARBA00005766"/>
    </source>
</evidence>
<dbReference type="GO" id="GO:0016020">
    <property type="term" value="C:membrane"/>
    <property type="evidence" value="ECO:0007669"/>
    <property type="project" value="InterPro"/>
</dbReference>
<keyword evidence="10 13" id="KW-0472">Membrane</keyword>
<evidence type="ECO:0000256" key="6">
    <source>
        <dbReference type="ARBA" id="ARBA00022826"/>
    </source>
</evidence>
<organism evidence="14 15">
    <name type="scientific">Astrephomene gubernaculifera</name>
    <dbReference type="NCBI Taxonomy" id="47775"/>
    <lineage>
        <taxon>Eukaryota</taxon>
        <taxon>Viridiplantae</taxon>
        <taxon>Chlorophyta</taxon>
        <taxon>core chlorophytes</taxon>
        <taxon>Chlorophyceae</taxon>
        <taxon>CS clade</taxon>
        <taxon>Chlamydomonadales</taxon>
        <taxon>Astrephomenaceae</taxon>
        <taxon>Astrephomene</taxon>
    </lineage>
</organism>
<evidence type="ECO:0000256" key="13">
    <source>
        <dbReference type="SAM" id="Phobius"/>
    </source>
</evidence>
<feature type="compositionally biased region" description="Low complexity" evidence="12">
    <location>
        <begin position="327"/>
        <end position="348"/>
    </location>
</feature>
<feature type="non-terminal residue" evidence="14">
    <location>
        <position position="359"/>
    </location>
</feature>
<feature type="compositionally biased region" description="Polar residues" evidence="12">
    <location>
        <begin position="311"/>
        <end position="322"/>
    </location>
</feature>
<keyword evidence="9" id="KW-0406">Ion transport</keyword>
<evidence type="ECO:0000256" key="10">
    <source>
        <dbReference type="ARBA" id="ARBA00023136"/>
    </source>
</evidence>
<evidence type="ECO:0000313" key="15">
    <source>
        <dbReference type="Proteomes" id="UP001054857"/>
    </source>
</evidence>
<feature type="compositionally biased region" description="Low complexity" evidence="12">
    <location>
        <begin position="258"/>
        <end position="310"/>
    </location>
</feature>
<accession>A0AAD3E428</accession>
<sequence length="359" mass="37748">LSARAALQPLLSVESLTDLYAVYKSVPFNYALAGHCLFVAALAPDFRRNFLMHFWVTFLAGFGGGIVSSLLMMDPARAPVNILANNTVGLTWVACWWLMAYSPFDIVNRVHSFLPFRMVTKACVAFMRAQLIMNRVDLAVSLYPGVLLAPLILGSIAGSGGKLITDAVRACWGRLPGAPEAAVPSFVWRSAFLASAAYYGSCKASSLLSSQEAAALIITVMLVHSVLSDLLGAARTDFTYPLAWLLHKISLIPMPSDSPAPAVAAAKPAKQPSQAPKQQQPQQQPQQQAAKQGAASQAAPAATSKQQQQAGSGTTAPGSKSAAQEPGKNGKAAAAAVKADSSSAASHSGNKKGESKKKR</sequence>
<keyword evidence="5 13" id="KW-0812">Transmembrane</keyword>
<reference evidence="14 15" key="1">
    <citation type="journal article" date="2021" name="Sci. Rep.">
        <title>Genome sequencing of the multicellular alga Astrephomene provides insights into convergent evolution of germ-soma differentiation.</title>
        <authorList>
            <person name="Yamashita S."/>
            <person name="Yamamoto K."/>
            <person name="Matsuzaki R."/>
            <person name="Suzuki S."/>
            <person name="Yamaguchi H."/>
            <person name="Hirooka S."/>
            <person name="Minakuchi Y."/>
            <person name="Miyagishima S."/>
            <person name="Kawachi M."/>
            <person name="Toyoda A."/>
            <person name="Nozaki H."/>
        </authorList>
    </citation>
    <scope>NUCLEOTIDE SEQUENCE [LARGE SCALE GENOMIC DNA]</scope>
    <source>
        <strain evidence="14 15">NIES-4017</strain>
    </source>
</reference>
<evidence type="ECO:0000256" key="1">
    <source>
        <dbReference type="ARBA" id="ARBA00004127"/>
    </source>
</evidence>
<keyword evidence="7" id="KW-0630">Potassium</keyword>
<evidence type="ECO:0000256" key="5">
    <source>
        <dbReference type="ARBA" id="ARBA00022692"/>
    </source>
</evidence>
<keyword evidence="15" id="KW-1185">Reference proteome</keyword>
<dbReference type="GO" id="GO:0005267">
    <property type="term" value="F:potassium channel activity"/>
    <property type="evidence" value="ECO:0007669"/>
    <property type="project" value="UniProtKB-KW"/>
</dbReference>
<name>A0AAD3E428_9CHLO</name>
<dbReference type="InterPro" id="IPR007866">
    <property type="entry name" value="TRIC_channel"/>
</dbReference>
<proteinExistence type="inferred from homology"/>
<keyword evidence="11" id="KW-0407">Ion channel</keyword>
<evidence type="ECO:0008006" key="16">
    <source>
        <dbReference type="Google" id="ProtNLM"/>
    </source>
</evidence>
<dbReference type="EMBL" id="BMAR01000117">
    <property type="protein sequence ID" value="GFR53249.1"/>
    <property type="molecule type" value="Genomic_DNA"/>
</dbReference>
<keyword evidence="4" id="KW-0633">Potassium transport</keyword>
<dbReference type="AlphaFoldDB" id="A0AAD3E428"/>
<dbReference type="Pfam" id="PF05197">
    <property type="entry name" value="TRIC"/>
    <property type="match status" value="1"/>
</dbReference>
<evidence type="ECO:0000256" key="8">
    <source>
        <dbReference type="ARBA" id="ARBA00022989"/>
    </source>
</evidence>
<comment type="similarity">
    <text evidence="2">Belongs to the TMEM38 family.</text>
</comment>
<evidence type="ECO:0000313" key="14">
    <source>
        <dbReference type="EMBL" id="GFR53249.1"/>
    </source>
</evidence>
<keyword evidence="8 13" id="KW-1133">Transmembrane helix</keyword>
<dbReference type="Proteomes" id="UP001054857">
    <property type="component" value="Unassembled WGS sequence"/>
</dbReference>
<feature type="region of interest" description="Disordered" evidence="12">
    <location>
        <begin position="258"/>
        <end position="359"/>
    </location>
</feature>
<comment type="caution">
    <text evidence="14">The sequence shown here is derived from an EMBL/GenBank/DDBJ whole genome shotgun (WGS) entry which is preliminary data.</text>
</comment>
<evidence type="ECO:0000256" key="11">
    <source>
        <dbReference type="ARBA" id="ARBA00023303"/>
    </source>
</evidence>
<feature type="transmembrane region" description="Helical" evidence="13">
    <location>
        <begin position="136"/>
        <end position="157"/>
    </location>
</feature>
<evidence type="ECO:0000256" key="4">
    <source>
        <dbReference type="ARBA" id="ARBA00022538"/>
    </source>
</evidence>
<dbReference type="GO" id="GO:0012505">
    <property type="term" value="C:endomembrane system"/>
    <property type="evidence" value="ECO:0007669"/>
    <property type="project" value="UniProtKB-SubCell"/>
</dbReference>
<evidence type="ECO:0000256" key="3">
    <source>
        <dbReference type="ARBA" id="ARBA00022448"/>
    </source>
</evidence>
<comment type="subcellular location">
    <subcellularLocation>
        <location evidence="1">Endomembrane system</location>
        <topology evidence="1">Multi-pass membrane protein</topology>
    </subcellularLocation>
</comment>
<dbReference type="PANTHER" id="PTHR12454">
    <property type="entry name" value="TRIMERIC INTRACELLULAR CATION CHANNEL"/>
    <property type="match status" value="1"/>
</dbReference>
<dbReference type="GO" id="GO:0042802">
    <property type="term" value="F:identical protein binding"/>
    <property type="evidence" value="ECO:0007669"/>
    <property type="project" value="InterPro"/>
</dbReference>
<dbReference type="PANTHER" id="PTHR12454:SF11">
    <property type="entry name" value="GH25683P"/>
    <property type="match status" value="1"/>
</dbReference>
<keyword evidence="6" id="KW-0631">Potassium channel</keyword>